<dbReference type="PANTHER" id="PTHR32322">
    <property type="entry name" value="INNER MEMBRANE TRANSPORTER"/>
    <property type="match status" value="1"/>
</dbReference>
<feature type="transmembrane region" description="Helical" evidence="7">
    <location>
        <begin position="294"/>
        <end position="314"/>
    </location>
</feature>
<gene>
    <name evidence="9" type="ORF">OFY01_14375</name>
</gene>
<feature type="transmembrane region" description="Helical" evidence="7">
    <location>
        <begin position="128"/>
        <end position="152"/>
    </location>
</feature>
<name>A0ABT3TV52_9ACTN</name>
<evidence type="ECO:0000256" key="3">
    <source>
        <dbReference type="ARBA" id="ARBA00022692"/>
    </source>
</evidence>
<dbReference type="Pfam" id="PF00892">
    <property type="entry name" value="EamA"/>
    <property type="match status" value="2"/>
</dbReference>
<keyword evidence="5 7" id="KW-0472">Membrane</keyword>
<evidence type="ECO:0000256" key="6">
    <source>
        <dbReference type="SAM" id="MobiDB-lite"/>
    </source>
</evidence>
<dbReference type="EMBL" id="JAPHNL010000135">
    <property type="protein sequence ID" value="MCX3060923.1"/>
    <property type="molecule type" value="Genomic_DNA"/>
</dbReference>
<dbReference type="InterPro" id="IPR000620">
    <property type="entry name" value="EamA_dom"/>
</dbReference>
<feature type="transmembrane region" description="Helical" evidence="7">
    <location>
        <begin position="269"/>
        <end position="288"/>
    </location>
</feature>
<dbReference type="Proteomes" id="UP001163064">
    <property type="component" value="Unassembled WGS sequence"/>
</dbReference>
<feature type="domain" description="EamA" evidence="8">
    <location>
        <begin position="12"/>
        <end position="143"/>
    </location>
</feature>
<proteinExistence type="inferred from homology"/>
<sequence>MTPRSGALPGAGALCVLLAATLWGTTGTAAAFAPAVGPLAIGAVAMGVGGLLQALVAAPRIARAASALAVRRGTVALGAVSVAAYPLAFYSSMRLAGVTVGTVVSVGSAPLVSAVIERVADRRGLSRRWAAGAALGVCGTALLCVAEAARAGSGATAGTEAGSGAGAGAGPAAQTVLGVGLGLVAGATYALYAWAAHRLIRRGIPSGAAMGTVFGIGGLLLMPVLVATGAPLLDSWSATAVGAYMALVPMFLGYVLFGWGLARVPASTATTLSLLEPAVAAALAVVVVGERLPVLGWVGVALVVGCLAVLTAPVSRARREPLGTELTTHTQPAHRLLPGERA</sequence>
<keyword evidence="10" id="KW-1185">Reference proteome</keyword>
<evidence type="ECO:0000313" key="10">
    <source>
        <dbReference type="Proteomes" id="UP001163064"/>
    </source>
</evidence>
<evidence type="ECO:0000313" key="9">
    <source>
        <dbReference type="EMBL" id="MCX3060923.1"/>
    </source>
</evidence>
<dbReference type="PANTHER" id="PTHR32322:SF2">
    <property type="entry name" value="EAMA DOMAIN-CONTAINING PROTEIN"/>
    <property type="match status" value="1"/>
</dbReference>
<feature type="transmembrane region" description="Helical" evidence="7">
    <location>
        <begin position="95"/>
        <end position="116"/>
    </location>
</feature>
<feature type="transmembrane region" description="Helical" evidence="7">
    <location>
        <begin position="207"/>
        <end position="230"/>
    </location>
</feature>
<feature type="transmembrane region" description="Helical" evidence="7">
    <location>
        <begin position="236"/>
        <end position="257"/>
    </location>
</feature>
<dbReference type="InterPro" id="IPR037185">
    <property type="entry name" value="EmrE-like"/>
</dbReference>
<comment type="subcellular location">
    <subcellularLocation>
        <location evidence="1">Membrane</location>
        <topology evidence="1">Multi-pass membrane protein</topology>
    </subcellularLocation>
</comment>
<evidence type="ECO:0000256" key="1">
    <source>
        <dbReference type="ARBA" id="ARBA00004141"/>
    </source>
</evidence>
<evidence type="ECO:0000256" key="5">
    <source>
        <dbReference type="ARBA" id="ARBA00023136"/>
    </source>
</evidence>
<keyword evidence="4 7" id="KW-1133">Transmembrane helix</keyword>
<protein>
    <submittedName>
        <fullName evidence="9">DMT family transporter</fullName>
    </submittedName>
</protein>
<evidence type="ECO:0000256" key="4">
    <source>
        <dbReference type="ARBA" id="ARBA00022989"/>
    </source>
</evidence>
<evidence type="ECO:0000259" key="8">
    <source>
        <dbReference type="Pfam" id="PF00892"/>
    </source>
</evidence>
<dbReference type="RefSeq" id="WP_266599883.1">
    <property type="nucleotide sequence ID" value="NZ_JAPHNL010000135.1"/>
</dbReference>
<comment type="caution">
    <text evidence="9">The sequence shown here is derived from an EMBL/GenBank/DDBJ whole genome shotgun (WGS) entry which is preliminary data.</text>
</comment>
<feature type="transmembrane region" description="Helical" evidence="7">
    <location>
        <begin position="39"/>
        <end position="58"/>
    </location>
</feature>
<organism evidence="9 10">
    <name type="scientific">Streptomyces beihaiensis</name>
    <dbReference type="NCBI Taxonomy" id="2984495"/>
    <lineage>
        <taxon>Bacteria</taxon>
        <taxon>Bacillati</taxon>
        <taxon>Actinomycetota</taxon>
        <taxon>Actinomycetes</taxon>
        <taxon>Kitasatosporales</taxon>
        <taxon>Streptomycetaceae</taxon>
        <taxon>Streptomyces</taxon>
    </lineage>
</organism>
<dbReference type="SUPFAM" id="SSF103481">
    <property type="entry name" value="Multidrug resistance efflux transporter EmrE"/>
    <property type="match status" value="2"/>
</dbReference>
<evidence type="ECO:0000256" key="7">
    <source>
        <dbReference type="SAM" id="Phobius"/>
    </source>
</evidence>
<accession>A0ABT3TV52</accession>
<feature type="domain" description="EamA" evidence="8">
    <location>
        <begin position="177"/>
        <end position="310"/>
    </location>
</feature>
<feature type="transmembrane region" description="Helical" evidence="7">
    <location>
        <begin position="70"/>
        <end position="89"/>
    </location>
</feature>
<dbReference type="InterPro" id="IPR050638">
    <property type="entry name" value="AA-Vitamin_Transporters"/>
</dbReference>
<reference evidence="9" key="1">
    <citation type="submission" date="2022-10" db="EMBL/GenBank/DDBJ databases">
        <title>Streptomyces beihaiensis sp. nov., a chitin degrading actinobacterium, isolated from shrimp pond soil.</title>
        <authorList>
            <person name="Xie J."/>
            <person name="Shen N."/>
        </authorList>
    </citation>
    <scope>NUCLEOTIDE SEQUENCE</scope>
    <source>
        <strain evidence="9">GXMU-J5</strain>
    </source>
</reference>
<feature type="region of interest" description="Disordered" evidence="6">
    <location>
        <begin position="321"/>
        <end position="342"/>
    </location>
</feature>
<comment type="similarity">
    <text evidence="2">Belongs to the EamA transporter family.</text>
</comment>
<keyword evidence="3 7" id="KW-0812">Transmembrane</keyword>
<feature type="transmembrane region" description="Helical" evidence="7">
    <location>
        <begin position="172"/>
        <end position="195"/>
    </location>
</feature>
<evidence type="ECO:0000256" key="2">
    <source>
        <dbReference type="ARBA" id="ARBA00007362"/>
    </source>
</evidence>